<keyword evidence="2" id="KW-1185">Reference proteome</keyword>
<evidence type="ECO:0000313" key="2">
    <source>
        <dbReference type="Proteomes" id="UP001566132"/>
    </source>
</evidence>
<dbReference type="EMBL" id="JBDJPC010000005">
    <property type="protein sequence ID" value="KAL1502143.1"/>
    <property type="molecule type" value="Genomic_DNA"/>
</dbReference>
<dbReference type="AlphaFoldDB" id="A0ABD1ETL3"/>
<comment type="caution">
    <text evidence="1">The sequence shown here is derived from an EMBL/GenBank/DDBJ whole genome shotgun (WGS) entry which is preliminary data.</text>
</comment>
<reference evidence="1 2" key="1">
    <citation type="submission" date="2024-05" db="EMBL/GenBank/DDBJ databases">
        <title>Genetic variation in Jamaican populations of the coffee berry borer (Hypothenemus hampei).</title>
        <authorList>
            <person name="Errbii M."/>
            <person name="Myrie A."/>
        </authorList>
    </citation>
    <scope>NUCLEOTIDE SEQUENCE [LARGE SCALE GENOMIC DNA]</scope>
    <source>
        <strain evidence="1">JA-Hopewell-2020-01-JO</strain>
        <tissue evidence="1">Whole body</tissue>
    </source>
</reference>
<organism evidence="1 2">
    <name type="scientific">Hypothenemus hampei</name>
    <name type="common">Coffee berry borer</name>
    <dbReference type="NCBI Taxonomy" id="57062"/>
    <lineage>
        <taxon>Eukaryota</taxon>
        <taxon>Metazoa</taxon>
        <taxon>Ecdysozoa</taxon>
        <taxon>Arthropoda</taxon>
        <taxon>Hexapoda</taxon>
        <taxon>Insecta</taxon>
        <taxon>Pterygota</taxon>
        <taxon>Neoptera</taxon>
        <taxon>Endopterygota</taxon>
        <taxon>Coleoptera</taxon>
        <taxon>Polyphaga</taxon>
        <taxon>Cucujiformia</taxon>
        <taxon>Curculionidae</taxon>
        <taxon>Scolytinae</taxon>
        <taxon>Hypothenemus</taxon>
    </lineage>
</organism>
<name>A0ABD1ETL3_HYPHA</name>
<dbReference type="Proteomes" id="UP001566132">
    <property type="component" value="Unassembled WGS sequence"/>
</dbReference>
<protein>
    <submittedName>
        <fullName evidence="1">Uncharacterized protein</fullName>
    </submittedName>
</protein>
<gene>
    <name evidence="1" type="ORF">ABEB36_007330</name>
</gene>
<sequence length="108" mass="12526">MNHKLQILNQSLYPQMLYPAQLVWFALNYTNCIRKWHNMMTGGEGVTATGFWFVQTAESCGTNRDVMPPATLSWLPPMDDALADVRCRRRHGHRFLVCSNCRIVWNQP</sequence>
<proteinExistence type="predicted"/>
<accession>A0ABD1ETL3</accession>
<evidence type="ECO:0000313" key="1">
    <source>
        <dbReference type="EMBL" id="KAL1502143.1"/>
    </source>
</evidence>